<name>A0A1J4ME97_9CRYT</name>
<evidence type="ECO:0000313" key="1">
    <source>
        <dbReference type="EMBL" id="OII72560.1"/>
    </source>
</evidence>
<proteinExistence type="predicted"/>
<reference evidence="1 2" key="1">
    <citation type="submission" date="2016-10" db="EMBL/GenBank/DDBJ databases">
        <title>Reductive evolution of mitochondrial metabolism and differential evolution of invasion-related proteins in Cryptosporidium.</title>
        <authorList>
            <person name="Liu S."/>
            <person name="Roellig D.M."/>
            <person name="Guo Y."/>
            <person name="Li N."/>
            <person name="Frace M.A."/>
            <person name="Tang K."/>
            <person name="Zhang L."/>
            <person name="Feng Y."/>
            <person name="Xiao L."/>
        </authorList>
    </citation>
    <scope>NUCLEOTIDE SEQUENCE [LARGE SCALE GENOMIC DNA]</scope>
    <source>
        <strain evidence="1">39726</strain>
    </source>
</reference>
<gene>
    <name evidence="1" type="ORF">cubi_03296</name>
</gene>
<accession>A0A1J4ME97</accession>
<organism evidence="1 2">
    <name type="scientific">Cryptosporidium ubiquitum</name>
    <dbReference type="NCBI Taxonomy" id="857276"/>
    <lineage>
        <taxon>Eukaryota</taxon>
        <taxon>Sar</taxon>
        <taxon>Alveolata</taxon>
        <taxon>Apicomplexa</taxon>
        <taxon>Conoidasida</taxon>
        <taxon>Coccidia</taxon>
        <taxon>Eucoccidiorida</taxon>
        <taxon>Eimeriorina</taxon>
        <taxon>Cryptosporidiidae</taxon>
        <taxon>Cryptosporidium</taxon>
    </lineage>
</organism>
<evidence type="ECO:0000313" key="2">
    <source>
        <dbReference type="Proteomes" id="UP000186176"/>
    </source>
</evidence>
<dbReference type="OrthoDB" id="340201at2759"/>
<protein>
    <submittedName>
        <fullName evidence="1">Uncharacterized protein</fullName>
    </submittedName>
</protein>
<comment type="caution">
    <text evidence="1">The sequence shown here is derived from an EMBL/GenBank/DDBJ whole genome shotgun (WGS) entry which is preliminary data.</text>
</comment>
<dbReference type="RefSeq" id="XP_028874022.1">
    <property type="nucleotide sequence ID" value="XM_029020309.1"/>
</dbReference>
<sequence>MQMGLGNENKYKGIKIEWNSEEVIPYIKGQLAEIRNNALKTVEEAFSGINDTKNNDLTLFEVERKKSDDLRNNPTKEDAPPLKCSQLELLKFLKHSNDKLSKYNIGTEKIHFVNT</sequence>
<dbReference type="Proteomes" id="UP000186176">
    <property type="component" value="Unassembled WGS sequence"/>
</dbReference>
<dbReference type="EMBL" id="LRBP01000021">
    <property type="protein sequence ID" value="OII72560.1"/>
    <property type="molecule type" value="Genomic_DNA"/>
</dbReference>
<dbReference type="GeneID" id="39980088"/>
<keyword evidence="2" id="KW-1185">Reference proteome</keyword>
<dbReference type="AlphaFoldDB" id="A0A1J4ME97"/>
<dbReference type="VEuPathDB" id="CryptoDB:cubi_03296"/>